<feature type="transmembrane region" description="Helical" evidence="7">
    <location>
        <begin position="494"/>
        <end position="512"/>
    </location>
</feature>
<evidence type="ECO:0000313" key="10">
    <source>
        <dbReference type="Proteomes" id="UP000319663"/>
    </source>
</evidence>
<dbReference type="GO" id="GO:0015171">
    <property type="term" value="F:amino acid transmembrane transporter activity"/>
    <property type="evidence" value="ECO:0007669"/>
    <property type="project" value="TreeGrafter"/>
</dbReference>
<dbReference type="Pfam" id="PF00324">
    <property type="entry name" value="AA_permease"/>
    <property type="match status" value="1"/>
</dbReference>
<comment type="caution">
    <text evidence="9">The sequence shown here is derived from an EMBL/GenBank/DDBJ whole genome shotgun (WGS) entry which is preliminary data.</text>
</comment>
<evidence type="ECO:0000259" key="8">
    <source>
        <dbReference type="Pfam" id="PF00324"/>
    </source>
</evidence>
<dbReference type="InterPro" id="IPR050524">
    <property type="entry name" value="APC_YAT"/>
</dbReference>
<feature type="transmembrane region" description="Helical" evidence="7">
    <location>
        <begin position="423"/>
        <end position="443"/>
    </location>
</feature>
<dbReference type="Gene3D" id="1.20.1740.10">
    <property type="entry name" value="Amino acid/polyamine transporter I"/>
    <property type="match status" value="1"/>
</dbReference>
<keyword evidence="2" id="KW-0813">Transport</keyword>
<dbReference type="STRING" id="5098.A0A507QST5"/>
<feature type="transmembrane region" description="Helical" evidence="7">
    <location>
        <begin position="196"/>
        <end position="215"/>
    </location>
</feature>
<dbReference type="InterPro" id="IPR004841">
    <property type="entry name" value="AA-permease/SLC12A_dom"/>
</dbReference>
<protein>
    <recommendedName>
        <fullName evidence="8">Amino acid permease/ SLC12A domain-containing protein</fullName>
    </recommendedName>
</protein>
<feature type="transmembrane region" description="Helical" evidence="7">
    <location>
        <begin position="235"/>
        <end position="255"/>
    </location>
</feature>
<keyword evidence="6 7" id="KW-0472">Membrane</keyword>
<accession>A0A507QST5</accession>
<feature type="transmembrane region" description="Helical" evidence="7">
    <location>
        <begin position="464"/>
        <end position="488"/>
    </location>
</feature>
<evidence type="ECO:0000256" key="4">
    <source>
        <dbReference type="ARBA" id="ARBA00022970"/>
    </source>
</evidence>
<dbReference type="FunFam" id="1.20.1740.10:FF:000006">
    <property type="entry name" value="General amino acid permease"/>
    <property type="match status" value="1"/>
</dbReference>
<feature type="domain" description="Amino acid permease/ SLC12A" evidence="8">
    <location>
        <begin position="58"/>
        <end position="519"/>
    </location>
</feature>
<organism evidence="9 10">
    <name type="scientific">Monascus purpureus</name>
    <name type="common">Red mold</name>
    <name type="synonym">Monascus anka</name>
    <dbReference type="NCBI Taxonomy" id="5098"/>
    <lineage>
        <taxon>Eukaryota</taxon>
        <taxon>Fungi</taxon>
        <taxon>Dikarya</taxon>
        <taxon>Ascomycota</taxon>
        <taxon>Pezizomycotina</taxon>
        <taxon>Eurotiomycetes</taxon>
        <taxon>Eurotiomycetidae</taxon>
        <taxon>Eurotiales</taxon>
        <taxon>Aspergillaceae</taxon>
        <taxon>Monascus</taxon>
    </lineage>
</organism>
<evidence type="ECO:0000256" key="5">
    <source>
        <dbReference type="ARBA" id="ARBA00022989"/>
    </source>
</evidence>
<keyword evidence="3 7" id="KW-0812">Transmembrane</keyword>
<proteinExistence type="predicted"/>
<comment type="subcellular location">
    <subcellularLocation>
        <location evidence="1">Membrane</location>
        <topology evidence="1">Multi-pass membrane protein</topology>
    </subcellularLocation>
</comment>
<evidence type="ECO:0000256" key="1">
    <source>
        <dbReference type="ARBA" id="ARBA00004141"/>
    </source>
</evidence>
<dbReference type="GO" id="GO:0016020">
    <property type="term" value="C:membrane"/>
    <property type="evidence" value="ECO:0007669"/>
    <property type="project" value="UniProtKB-SubCell"/>
</dbReference>
<feature type="transmembrane region" description="Helical" evidence="7">
    <location>
        <begin position="289"/>
        <end position="309"/>
    </location>
</feature>
<evidence type="ECO:0000313" key="9">
    <source>
        <dbReference type="EMBL" id="TQB70712.1"/>
    </source>
</evidence>
<evidence type="ECO:0000256" key="6">
    <source>
        <dbReference type="ARBA" id="ARBA00023136"/>
    </source>
</evidence>
<dbReference type="PIRSF" id="PIRSF006060">
    <property type="entry name" value="AA_transporter"/>
    <property type="match status" value="1"/>
</dbReference>
<evidence type="ECO:0000256" key="7">
    <source>
        <dbReference type="SAM" id="Phobius"/>
    </source>
</evidence>
<feature type="transmembrane region" description="Helical" evidence="7">
    <location>
        <begin position="336"/>
        <end position="356"/>
    </location>
</feature>
<sequence>MASTAHAYGADPEDMTDKAIYMTNVTGDTEKDAVSPEFEEAAEFMEVRDLKQGLQQRHIQMIALAGTIGTGLFLSSGNALATGGPLGAFLGYTLTGIIVAGVVLSVAELSALIPLSGGVIRHAEYLVDPALSFAIGWNKVYSALVTIPAEITAAAVIVSFWKEINNAVWISVFGALLFAANMFLVRIYGELEFTFAILKILLIVGQNIMALVITCGGGPNHETYGFRYWRHPGPFVQYLGIGGSLGRFLGFWSTFNNAAYAYGGMDDITVVASETKAPRRNIPKAAKRIFVRVLLFYSVSIFMVTLLVASDDQALLDPTKSGTAAQSPFVIAAERAGIHAVPSIINVVVLTSAWSAGNESLLGGSRILYGLAQHGHAPRFFRRTNRFSIPYVCVMFVGIFVCLGYMTLSDSASTVFTWFQDLVSSAILMGWTIICIVYLRFYYAMKKQGISRDELPWKSPFQPYMCWACFFMLAIILLTGGYTVFIHHHWDSETFISAYLDLVIVPVLYVGYKIVYRTRIIPLDEVPVRRFIEIANRNPEPPEKPKKGLHKLNILWS</sequence>
<dbReference type="PANTHER" id="PTHR43341">
    <property type="entry name" value="AMINO ACID PERMEASE"/>
    <property type="match status" value="1"/>
</dbReference>
<keyword evidence="10" id="KW-1185">Reference proteome</keyword>
<gene>
    <name evidence="9" type="ORF">MPDQ_008123</name>
</gene>
<feature type="transmembrane region" description="Helical" evidence="7">
    <location>
        <begin position="389"/>
        <end position="408"/>
    </location>
</feature>
<dbReference type="EMBL" id="VIFY01000097">
    <property type="protein sequence ID" value="TQB70712.1"/>
    <property type="molecule type" value="Genomic_DNA"/>
</dbReference>
<dbReference type="Proteomes" id="UP000319663">
    <property type="component" value="Unassembled WGS sequence"/>
</dbReference>
<keyword evidence="4" id="KW-0029">Amino-acid transport</keyword>
<dbReference type="PANTHER" id="PTHR43341:SF18">
    <property type="entry name" value="AMINO ACID PERMEASE_ SLC12A DOMAIN-CONTAINING PROTEIN"/>
    <property type="match status" value="1"/>
</dbReference>
<name>A0A507QST5_MONPU</name>
<evidence type="ECO:0000256" key="2">
    <source>
        <dbReference type="ARBA" id="ARBA00022448"/>
    </source>
</evidence>
<keyword evidence="5 7" id="KW-1133">Transmembrane helix</keyword>
<feature type="transmembrane region" description="Helical" evidence="7">
    <location>
        <begin position="140"/>
        <end position="161"/>
    </location>
</feature>
<dbReference type="OrthoDB" id="3900342at2759"/>
<feature type="transmembrane region" description="Helical" evidence="7">
    <location>
        <begin position="61"/>
        <end position="80"/>
    </location>
</feature>
<reference evidence="9 10" key="1">
    <citation type="submission" date="2019-06" db="EMBL/GenBank/DDBJ databases">
        <title>Wine fermentation using esterase from Monascus purpureus.</title>
        <authorList>
            <person name="Geng C."/>
            <person name="Zhang Y."/>
        </authorList>
    </citation>
    <scope>NUCLEOTIDE SEQUENCE [LARGE SCALE GENOMIC DNA]</scope>
    <source>
        <strain evidence="9">HQ1</strain>
    </source>
</reference>
<evidence type="ECO:0000256" key="3">
    <source>
        <dbReference type="ARBA" id="ARBA00022692"/>
    </source>
</evidence>
<feature type="transmembrane region" description="Helical" evidence="7">
    <location>
        <begin position="167"/>
        <end position="189"/>
    </location>
</feature>
<dbReference type="AlphaFoldDB" id="A0A507QST5"/>